<dbReference type="InterPro" id="IPR002076">
    <property type="entry name" value="ELO_fam"/>
</dbReference>
<reference evidence="11 12" key="1">
    <citation type="submission" date="2014-11" db="EMBL/GenBank/DDBJ databases">
        <authorList>
            <person name="Zhu J."/>
            <person name="Qi W."/>
            <person name="Song R."/>
        </authorList>
    </citation>
    <scope>NUCLEOTIDE SEQUENCE [LARGE SCALE GENOMIC DNA]</scope>
</reference>
<keyword evidence="7 10" id="KW-0443">Lipid metabolism</keyword>
<feature type="transmembrane region" description="Helical" evidence="10">
    <location>
        <begin position="197"/>
        <end position="217"/>
    </location>
</feature>
<keyword evidence="3 10" id="KW-0808">Transferase</keyword>
<dbReference type="InParanoid" id="A0A0G4G4V6"/>
<dbReference type="OMA" id="ALGPFYM"/>
<feature type="transmembrane region" description="Helical" evidence="10">
    <location>
        <begin position="95"/>
        <end position="122"/>
    </location>
</feature>
<evidence type="ECO:0000256" key="1">
    <source>
        <dbReference type="ARBA" id="ARBA00004141"/>
    </source>
</evidence>
<dbReference type="GO" id="GO:0042761">
    <property type="term" value="P:very long-chain fatty acid biosynthetic process"/>
    <property type="evidence" value="ECO:0007669"/>
    <property type="project" value="TreeGrafter"/>
</dbReference>
<dbReference type="GO" id="GO:0005789">
    <property type="term" value="C:endoplasmic reticulum membrane"/>
    <property type="evidence" value="ECO:0007669"/>
    <property type="project" value="TreeGrafter"/>
</dbReference>
<dbReference type="OrthoDB" id="434092at2759"/>
<dbReference type="FunCoup" id="A0A0G4G4V6">
    <property type="interactions" value="30"/>
</dbReference>
<feature type="transmembrane region" description="Helical" evidence="10">
    <location>
        <begin position="142"/>
        <end position="163"/>
    </location>
</feature>
<evidence type="ECO:0000256" key="5">
    <source>
        <dbReference type="ARBA" id="ARBA00022832"/>
    </source>
</evidence>
<dbReference type="EC" id="2.3.1.-" evidence="10"/>
<dbReference type="GO" id="GO:0034625">
    <property type="term" value="P:fatty acid elongation, monounsaturated fatty acid"/>
    <property type="evidence" value="ECO:0007669"/>
    <property type="project" value="TreeGrafter"/>
</dbReference>
<evidence type="ECO:0000256" key="4">
    <source>
        <dbReference type="ARBA" id="ARBA00022692"/>
    </source>
</evidence>
<dbReference type="PhylomeDB" id="A0A0G4G4V6"/>
<dbReference type="Pfam" id="PF01151">
    <property type="entry name" value="ELO"/>
    <property type="match status" value="1"/>
</dbReference>
<feature type="transmembrane region" description="Helical" evidence="10">
    <location>
        <begin position="42"/>
        <end position="60"/>
    </location>
</feature>
<dbReference type="VEuPathDB" id="CryptoDB:Vbra_16961"/>
<dbReference type="PROSITE" id="PS01188">
    <property type="entry name" value="ELO"/>
    <property type="match status" value="1"/>
</dbReference>
<dbReference type="GO" id="GO:0034626">
    <property type="term" value="P:fatty acid elongation, polyunsaturated fatty acid"/>
    <property type="evidence" value="ECO:0007669"/>
    <property type="project" value="TreeGrafter"/>
</dbReference>
<organism evidence="11 12">
    <name type="scientific">Vitrella brassicaformis (strain CCMP3155)</name>
    <dbReference type="NCBI Taxonomy" id="1169540"/>
    <lineage>
        <taxon>Eukaryota</taxon>
        <taxon>Sar</taxon>
        <taxon>Alveolata</taxon>
        <taxon>Colpodellida</taxon>
        <taxon>Vitrellaceae</taxon>
        <taxon>Vitrella</taxon>
    </lineage>
</organism>
<dbReference type="STRING" id="1169540.A0A0G4G4V6"/>
<proteinExistence type="inferred from homology"/>
<evidence type="ECO:0000256" key="6">
    <source>
        <dbReference type="ARBA" id="ARBA00022989"/>
    </source>
</evidence>
<gene>
    <name evidence="11" type="ORF">Vbra_16961</name>
</gene>
<dbReference type="PANTHER" id="PTHR11157">
    <property type="entry name" value="FATTY ACID ACYL TRANSFERASE-RELATED"/>
    <property type="match status" value="1"/>
</dbReference>
<dbReference type="InterPro" id="IPR030457">
    <property type="entry name" value="ELO_CS"/>
</dbReference>
<evidence type="ECO:0000256" key="8">
    <source>
        <dbReference type="ARBA" id="ARBA00023136"/>
    </source>
</evidence>
<keyword evidence="4 10" id="KW-0812">Transmembrane</keyword>
<evidence type="ECO:0000256" key="3">
    <source>
        <dbReference type="ARBA" id="ARBA00022679"/>
    </source>
</evidence>
<name>A0A0G4G4V6_VITBC</name>
<evidence type="ECO:0000313" key="12">
    <source>
        <dbReference type="Proteomes" id="UP000041254"/>
    </source>
</evidence>
<dbReference type="AlphaFoldDB" id="A0A0G4G4V6"/>
<keyword evidence="6 10" id="KW-1133">Transmembrane helix</keyword>
<keyword evidence="2 10" id="KW-0444">Lipid biosynthesis</keyword>
<evidence type="ECO:0000256" key="2">
    <source>
        <dbReference type="ARBA" id="ARBA00022516"/>
    </source>
</evidence>
<keyword evidence="5 10" id="KW-0276">Fatty acid metabolism</keyword>
<accession>A0A0G4G4V6</accession>
<dbReference type="PANTHER" id="PTHR11157:SF140">
    <property type="entry name" value="ELONGATION OF FATTY ACIDS PROTEIN"/>
    <property type="match status" value="1"/>
</dbReference>
<dbReference type="Proteomes" id="UP000041254">
    <property type="component" value="Unassembled WGS sequence"/>
</dbReference>
<protein>
    <recommendedName>
        <fullName evidence="10">Elongation of fatty acids protein</fullName>
        <ecNumber evidence="10">2.3.1.-</ecNumber>
    </recommendedName>
</protein>
<dbReference type="GO" id="GO:0030148">
    <property type="term" value="P:sphingolipid biosynthetic process"/>
    <property type="evidence" value="ECO:0007669"/>
    <property type="project" value="TreeGrafter"/>
</dbReference>
<dbReference type="EMBL" id="CDMY01000562">
    <property type="protein sequence ID" value="CEM23134.1"/>
    <property type="molecule type" value="Genomic_DNA"/>
</dbReference>
<feature type="transmembrane region" description="Helical" evidence="10">
    <location>
        <begin position="263"/>
        <end position="280"/>
    </location>
</feature>
<comment type="catalytic activity">
    <reaction evidence="10">
        <text>an acyl-CoA + malonyl-CoA + H(+) = a 3-oxoacyl-CoA + CO2 + CoA</text>
        <dbReference type="Rhea" id="RHEA:50252"/>
        <dbReference type="ChEBI" id="CHEBI:15378"/>
        <dbReference type="ChEBI" id="CHEBI:16526"/>
        <dbReference type="ChEBI" id="CHEBI:57287"/>
        <dbReference type="ChEBI" id="CHEBI:57384"/>
        <dbReference type="ChEBI" id="CHEBI:58342"/>
        <dbReference type="ChEBI" id="CHEBI:90726"/>
    </reaction>
    <physiologicalReaction direction="left-to-right" evidence="10">
        <dbReference type="Rhea" id="RHEA:50253"/>
    </physiologicalReaction>
</comment>
<keyword evidence="12" id="KW-1185">Reference proteome</keyword>
<dbReference type="GO" id="GO:0009922">
    <property type="term" value="F:fatty acid elongase activity"/>
    <property type="evidence" value="ECO:0007669"/>
    <property type="project" value="InterPro"/>
</dbReference>
<sequence>MSLVELQTHLDDTGDKVLSFFNPDLPADPPNRGRFLLSGSEAFLTAAAYVLFVTLAPLLVKALFGNGNGNGEGSEDAKAAGCKTTVLGKFAREPILFVTVIYNAVQVGLCSWMVWAAIDYFWRHKYKLVCNAYDPHEPGMAWLVWVFYLSKVLDFLDSVFIVVRRKWRQLSFLHTYHHTTIFLCYWLNANAGYDGDVYLTIILNGTVHIVMYFYYLVRTLEVPVPKLLKQAITHLQKVQFVLMNSQAAWLLANGCPYPPRVTWMYLIYIISLLLLFQDFANREYGKKKKTA</sequence>
<evidence type="ECO:0000256" key="7">
    <source>
        <dbReference type="ARBA" id="ARBA00023098"/>
    </source>
</evidence>
<evidence type="ECO:0000313" key="11">
    <source>
        <dbReference type="EMBL" id="CEM23134.1"/>
    </source>
</evidence>
<dbReference type="GO" id="GO:0019367">
    <property type="term" value="P:fatty acid elongation, saturated fatty acid"/>
    <property type="evidence" value="ECO:0007669"/>
    <property type="project" value="TreeGrafter"/>
</dbReference>
<evidence type="ECO:0000256" key="9">
    <source>
        <dbReference type="ARBA" id="ARBA00023160"/>
    </source>
</evidence>
<evidence type="ECO:0000256" key="10">
    <source>
        <dbReference type="RuleBase" id="RU361115"/>
    </source>
</evidence>
<keyword evidence="9 10" id="KW-0275">Fatty acid biosynthesis</keyword>
<comment type="subcellular location">
    <subcellularLocation>
        <location evidence="1">Membrane</location>
        <topology evidence="1">Multi-pass membrane protein</topology>
    </subcellularLocation>
</comment>
<keyword evidence="8 10" id="KW-0472">Membrane</keyword>
<comment type="similarity">
    <text evidence="10">Belongs to the ELO family.</text>
</comment>